<proteinExistence type="predicted"/>
<gene>
    <name evidence="1" type="ORF">G7K_0339-t1</name>
</gene>
<name>A0A0E9N8E7_SAICN</name>
<evidence type="ECO:0000313" key="2">
    <source>
        <dbReference type="Proteomes" id="UP000033140"/>
    </source>
</evidence>
<evidence type="ECO:0000313" key="1">
    <source>
        <dbReference type="EMBL" id="GAO46099.1"/>
    </source>
</evidence>
<reference evidence="1 2" key="3">
    <citation type="journal article" date="2015" name="Genome Announc.">
        <title>Draft Genome Sequence of the Archiascomycetous Yeast Saitoella complicata.</title>
        <authorList>
            <person name="Yamauchi K."/>
            <person name="Kondo S."/>
            <person name="Hamamoto M."/>
            <person name="Takahashi Y."/>
            <person name="Ogura Y."/>
            <person name="Hayashi T."/>
            <person name="Nishida H."/>
        </authorList>
    </citation>
    <scope>NUCLEOTIDE SEQUENCE [LARGE SCALE GENOMIC DNA]</scope>
    <source>
        <strain evidence="1 2">NRRL Y-17804</strain>
    </source>
</reference>
<sequence length="122" mass="13795">MRHSAVPQANQVDPEKLKVWAAQRNAALLANHALQSANYSMDMLVFLDESSIDNHCTYRKFGYSPEGNPACKDRRLARGLHWSLLPAVLGRMQMISWCTSTLTRSLGVWLSWITVLHIMIQG</sequence>
<reference evidence="1 2" key="1">
    <citation type="journal article" date="2011" name="J. Gen. Appl. Microbiol.">
        <title>Draft genome sequencing of the enigmatic yeast Saitoella complicata.</title>
        <authorList>
            <person name="Nishida H."/>
            <person name="Hamamoto M."/>
            <person name="Sugiyama J."/>
        </authorList>
    </citation>
    <scope>NUCLEOTIDE SEQUENCE [LARGE SCALE GENOMIC DNA]</scope>
    <source>
        <strain evidence="1 2">NRRL Y-17804</strain>
    </source>
</reference>
<accession>A0A0E9N8E7</accession>
<organism evidence="1 2">
    <name type="scientific">Saitoella complicata (strain BCRC 22490 / CBS 7301 / JCM 7358 / NBRC 10748 / NRRL Y-17804)</name>
    <dbReference type="NCBI Taxonomy" id="698492"/>
    <lineage>
        <taxon>Eukaryota</taxon>
        <taxon>Fungi</taxon>
        <taxon>Dikarya</taxon>
        <taxon>Ascomycota</taxon>
        <taxon>Taphrinomycotina</taxon>
        <taxon>Taphrinomycotina incertae sedis</taxon>
        <taxon>Saitoella</taxon>
    </lineage>
</organism>
<protein>
    <recommendedName>
        <fullName evidence="3">Tc1-like transposase DDE domain-containing protein</fullName>
    </recommendedName>
</protein>
<comment type="caution">
    <text evidence="1">The sequence shown here is derived from an EMBL/GenBank/DDBJ whole genome shotgun (WGS) entry which is preliminary data.</text>
</comment>
<reference evidence="1 2" key="2">
    <citation type="journal article" date="2014" name="J. Gen. Appl. Microbiol.">
        <title>The early diverging ascomycetous budding yeast Saitoella complicata has three histone deacetylases belonging to the Clr6, Hos2, and Rpd3 lineages.</title>
        <authorList>
            <person name="Nishida H."/>
            <person name="Matsumoto T."/>
            <person name="Kondo S."/>
            <person name="Hamamoto M."/>
            <person name="Yoshikawa H."/>
        </authorList>
    </citation>
    <scope>NUCLEOTIDE SEQUENCE [LARGE SCALE GENOMIC DNA]</scope>
    <source>
        <strain evidence="1 2">NRRL Y-17804</strain>
    </source>
</reference>
<evidence type="ECO:0008006" key="3">
    <source>
        <dbReference type="Google" id="ProtNLM"/>
    </source>
</evidence>
<keyword evidence="2" id="KW-1185">Reference proteome</keyword>
<dbReference type="AlphaFoldDB" id="A0A0E9N8E7"/>
<dbReference type="EMBL" id="BACD03000002">
    <property type="protein sequence ID" value="GAO46099.1"/>
    <property type="molecule type" value="Genomic_DNA"/>
</dbReference>
<dbReference type="Proteomes" id="UP000033140">
    <property type="component" value="Unassembled WGS sequence"/>
</dbReference>